<reference evidence="1" key="1">
    <citation type="submission" date="2021-03" db="EMBL/GenBank/DDBJ databases">
        <authorList>
            <consortium name="DOE Joint Genome Institute"/>
            <person name="Ahrendt S."/>
            <person name="Looney B.P."/>
            <person name="Miyauchi S."/>
            <person name="Morin E."/>
            <person name="Drula E."/>
            <person name="Courty P.E."/>
            <person name="Chicoki N."/>
            <person name="Fauchery L."/>
            <person name="Kohler A."/>
            <person name="Kuo A."/>
            <person name="Labutti K."/>
            <person name="Pangilinan J."/>
            <person name="Lipzen A."/>
            <person name="Riley R."/>
            <person name="Andreopoulos W."/>
            <person name="He G."/>
            <person name="Johnson J."/>
            <person name="Barry K.W."/>
            <person name="Grigoriev I.V."/>
            <person name="Nagy L."/>
            <person name="Hibbett D."/>
            <person name="Henrissat B."/>
            <person name="Matheny P.B."/>
            <person name="Labbe J."/>
            <person name="Martin F."/>
        </authorList>
    </citation>
    <scope>NUCLEOTIDE SEQUENCE</scope>
    <source>
        <strain evidence="1">HHB10654</strain>
    </source>
</reference>
<proteinExistence type="predicted"/>
<protein>
    <submittedName>
        <fullName evidence="1">Uncharacterized protein</fullName>
    </submittedName>
</protein>
<comment type="caution">
    <text evidence="1">The sequence shown here is derived from an EMBL/GenBank/DDBJ whole genome shotgun (WGS) entry which is preliminary data.</text>
</comment>
<sequence>MLTFSGSEIVALCLESAVYGLYTSLFVTCIQVLLKRRTPSGINVRLILVSFILFALITWHVVIDAIRLVLAFTESQTTHGADLYYSDVKALLGTMKTSVYLVTTVVSDLFILYRCYVVWNAKWSVIILPALLYIADCGTGIAAVYTVTLISTDVYFNDRQEQVTNSFFSCTLALNAVCTGLIAFRIWWTQRLNRDTKISSNLSHVTMILIESGSIYLVSLIFLVATYSAHSLVFNIFLDLISPIIGVVFSLIIVRVGRGLSVRTNFRASQYSSGMVGRTSAPASEVSGLQDSGFQVRMERLF</sequence>
<dbReference type="EMBL" id="MU277205">
    <property type="protein sequence ID" value="KAI0063029.1"/>
    <property type="molecule type" value="Genomic_DNA"/>
</dbReference>
<organism evidence="1 2">
    <name type="scientific">Artomyces pyxidatus</name>
    <dbReference type="NCBI Taxonomy" id="48021"/>
    <lineage>
        <taxon>Eukaryota</taxon>
        <taxon>Fungi</taxon>
        <taxon>Dikarya</taxon>
        <taxon>Basidiomycota</taxon>
        <taxon>Agaricomycotina</taxon>
        <taxon>Agaricomycetes</taxon>
        <taxon>Russulales</taxon>
        <taxon>Auriscalpiaceae</taxon>
        <taxon>Artomyces</taxon>
    </lineage>
</organism>
<accession>A0ACB8T2W3</accession>
<dbReference type="Proteomes" id="UP000814140">
    <property type="component" value="Unassembled WGS sequence"/>
</dbReference>
<keyword evidence="2" id="KW-1185">Reference proteome</keyword>
<evidence type="ECO:0000313" key="1">
    <source>
        <dbReference type="EMBL" id="KAI0063029.1"/>
    </source>
</evidence>
<name>A0ACB8T2W3_9AGAM</name>
<gene>
    <name evidence="1" type="ORF">BV25DRAFT_496880</name>
</gene>
<reference evidence="1" key="2">
    <citation type="journal article" date="2022" name="New Phytol.">
        <title>Evolutionary transition to the ectomycorrhizal habit in the genomes of a hyperdiverse lineage of mushroom-forming fungi.</title>
        <authorList>
            <person name="Looney B."/>
            <person name="Miyauchi S."/>
            <person name="Morin E."/>
            <person name="Drula E."/>
            <person name="Courty P.E."/>
            <person name="Kohler A."/>
            <person name="Kuo A."/>
            <person name="LaButti K."/>
            <person name="Pangilinan J."/>
            <person name="Lipzen A."/>
            <person name="Riley R."/>
            <person name="Andreopoulos W."/>
            <person name="He G."/>
            <person name="Johnson J."/>
            <person name="Nolan M."/>
            <person name="Tritt A."/>
            <person name="Barry K.W."/>
            <person name="Grigoriev I.V."/>
            <person name="Nagy L.G."/>
            <person name="Hibbett D."/>
            <person name="Henrissat B."/>
            <person name="Matheny P.B."/>
            <person name="Labbe J."/>
            <person name="Martin F.M."/>
        </authorList>
    </citation>
    <scope>NUCLEOTIDE SEQUENCE</scope>
    <source>
        <strain evidence="1">HHB10654</strain>
    </source>
</reference>
<evidence type="ECO:0000313" key="2">
    <source>
        <dbReference type="Proteomes" id="UP000814140"/>
    </source>
</evidence>